<reference evidence="2 3" key="1">
    <citation type="submission" date="2023-07" db="EMBL/GenBank/DDBJ databases">
        <title>Genomic Encyclopedia of Type Strains, Phase IV (KMG-IV): sequencing the most valuable type-strain genomes for metagenomic binning, comparative biology and taxonomic classification.</title>
        <authorList>
            <person name="Goeker M."/>
        </authorList>
    </citation>
    <scope>NUCLEOTIDE SEQUENCE [LARGE SCALE GENOMIC DNA]</scope>
    <source>
        <strain evidence="2 3">DSM 12751</strain>
    </source>
</reference>
<keyword evidence="1" id="KW-0472">Membrane</keyword>
<evidence type="ECO:0000256" key="1">
    <source>
        <dbReference type="SAM" id="Phobius"/>
    </source>
</evidence>
<comment type="caution">
    <text evidence="2">The sequence shown here is derived from an EMBL/GenBank/DDBJ whole genome shotgun (WGS) entry which is preliminary data.</text>
</comment>
<dbReference type="InterPro" id="IPR014231">
    <property type="entry name" value="Spore_YpjB"/>
</dbReference>
<keyword evidence="3" id="KW-1185">Reference proteome</keyword>
<evidence type="ECO:0000313" key="3">
    <source>
        <dbReference type="Proteomes" id="UP001235840"/>
    </source>
</evidence>
<accession>A0ABT9VWZ8</accession>
<sequence>MKRSKFILYVSNILFLFIVLYISSTVLGKTNSGLDLQVVQGQQGETQHEEWQRLNELASEALTLVRKNDFAAAREQVTQLEEQLLNLELGDYVERLDQANLLTGLVVQAKYALNQVQPDPKNIERRAWQLRLTLDAVSHKQQPLWLNAYPSLSKAIEDLRQTIEQNQREAFYKKLNELENMYQLVRPALFVSHKQGVVEQLDSQVAFLTKNSSERWKNKDQTLNVLQSFEQQLKLAFFQRTNQLQSFIFLLIGFTSIICAVLGYVGWRKYKGERDQKQLSWKQISSKNQNID</sequence>
<proteinExistence type="predicted"/>
<name>A0ABT9VWZ8_9BACI</name>
<organism evidence="2 3">
    <name type="scientific">Caldalkalibacillus horti</name>
    <dbReference type="NCBI Taxonomy" id="77523"/>
    <lineage>
        <taxon>Bacteria</taxon>
        <taxon>Bacillati</taxon>
        <taxon>Bacillota</taxon>
        <taxon>Bacilli</taxon>
        <taxon>Bacillales</taxon>
        <taxon>Bacillaceae</taxon>
        <taxon>Caldalkalibacillus</taxon>
    </lineage>
</organism>
<protein>
    <submittedName>
        <fullName evidence="2">Sporulation protein YpjB</fullName>
    </submittedName>
</protein>
<feature type="transmembrane region" description="Helical" evidence="1">
    <location>
        <begin position="247"/>
        <end position="267"/>
    </location>
</feature>
<keyword evidence="1" id="KW-0812">Transmembrane</keyword>
<feature type="transmembrane region" description="Helical" evidence="1">
    <location>
        <begin position="7"/>
        <end position="27"/>
    </location>
</feature>
<dbReference type="Proteomes" id="UP001235840">
    <property type="component" value="Unassembled WGS sequence"/>
</dbReference>
<dbReference type="EMBL" id="JAUSTY010000005">
    <property type="protein sequence ID" value="MDQ0165494.1"/>
    <property type="molecule type" value="Genomic_DNA"/>
</dbReference>
<evidence type="ECO:0000313" key="2">
    <source>
        <dbReference type="EMBL" id="MDQ0165494.1"/>
    </source>
</evidence>
<gene>
    <name evidence="2" type="ORF">J2S11_001395</name>
</gene>
<keyword evidence="1" id="KW-1133">Transmembrane helix</keyword>
<dbReference type="Pfam" id="PF09577">
    <property type="entry name" value="Spore_YpjB"/>
    <property type="match status" value="1"/>
</dbReference>
<dbReference type="RefSeq" id="WP_307392676.1">
    <property type="nucleotide sequence ID" value="NZ_BAAADK010000011.1"/>
</dbReference>